<dbReference type="EMBL" id="AP019620">
    <property type="protein sequence ID" value="BBJ46599.1"/>
    <property type="molecule type" value="Genomic_DNA"/>
</dbReference>
<feature type="region of interest" description="Disordered" evidence="1">
    <location>
        <begin position="1"/>
        <end position="26"/>
    </location>
</feature>
<name>A0A499VC69_9ACTN</name>
<accession>A0A499VC69</accession>
<evidence type="ECO:0000313" key="2">
    <source>
        <dbReference type="EMBL" id="BBJ46599.1"/>
    </source>
</evidence>
<gene>
    <name evidence="2" type="ORF">SSPO_093170</name>
</gene>
<organism evidence="2 3">
    <name type="scientific">Streptomyces antimycoticus</name>
    <dbReference type="NCBI Taxonomy" id="68175"/>
    <lineage>
        <taxon>Bacteria</taxon>
        <taxon>Bacillati</taxon>
        <taxon>Actinomycetota</taxon>
        <taxon>Actinomycetes</taxon>
        <taxon>Kitasatosporales</taxon>
        <taxon>Streptomycetaceae</taxon>
        <taxon>Streptomyces</taxon>
        <taxon>Streptomyces violaceusniger group</taxon>
    </lineage>
</organism>
<protein>
    <submittedName>
        <fullName evidence="2">Uncharacterized protein</fullName>
    </submittedName>
</protein>
<sequence length="65" mass="7072">MREIIPTTRGVREIIPTGSDRRGGDGEDVRYAAMRRWSGEGAGVEAELGVCLSPFRSAARFDSSD</sequence>
<dbReference type="AlphaFoldDB" id="A0A499VC69"/>
<proteinExistence type="predicted"/>
<evidence type="ECO:0000256" key="1">
    <source>
        <dbReference type="SAM" id="MobiDB-lite"/>
    </source>
</evidence>
<reference evidence="2 3" key="1">
    <citation type="journal article" date="2020" name="Int. J. Syst. Evol. Microbiol.">
        <title>Reclassification of Streptomyces castelarensis and Streptomyces sporoclivatus as later heterotypic synonyms of Streptomyces antimycoticus.</title>
        <authorList>
            <person name="Komaki H."/>
            <person name="Tamura T."/>
        </authorList>
    </citation>
    <scope>NUCLEOTIDE SEQUENCE [LARGE SCALE GENOMIC DNA]</scope>
    <source>
        <strain evidence="2 3">NBRC 100767</strain>
    </source>
</reference>
<dbReference type="Proteomes" id="UP000463951">
    <property type="component" value="Chromosome"/>
</dbReference>
<evidence type="ECO:0000313" key="3">
    <source>
        <dbReference type="Proteomes" id="UP000463951"/>
    </source>
</evidence>